<evidence type="ECO:0000313" key="2">
    <source>
        <dbReference type="EMBL" id="KAF4305591.1"/>
    </source>
</evidence>
<keyword evidence="3" id="KW-1185">Reference proteome</keyword>
<reference evidence="2 3" key="1">
    <citation type="submission" date="2020-04" db="EMBL/GenBank/DDBJ databases">
        <title>Genome Assembly and Annotation of Botryosphaeria dothidea sdau 11-99, a Latent Pathogen of Apple Fruit Ring Rot in China.</title>
        <authorList>
            <person name="Yu C."/>
            <person name="Diao Y."/>
            <person name="Lu Q."/>
            <person name="Zhao J."/>
            <person name="Cui S."/>
            <person name="Peng C."/>
            <person name="He B."/>
            <person name="Liu H."/>
        </authorList>
    </citation>
    <scope>NUCLEOTIDE SEQUENCE [LARGE SCALE GENOMIC DNA]</scope>
    <source>
        <strain evidence="3">sdau11-99</strain>
        <strain evidence="2">Sdau11-99</strain>
    </source>
</reference>
<evidence type="ECO:0000313" key="3">
    <source>
        <dbReference type="Proteomes" id="UP000572817"/>
    </source>
</evidence>
<protein>
    <submittedName>
        <fullName evidence="2">Uncharacterized protein</fullName>
    </submittedName>
</protein>
<name>A0A8H4N4F4_9PEZI</name>
<proteinExistence type="predicted"/>
<organism evidence="2 3">
    <name type="scientific">Botryosphaeria dothidea</name>
    <dbReference type="NCBI Taxonomy" id="55169"/>
    <lineage>
        <taxon>Eukaryota</taxon>
        <taxon>Fungi</taxon>
        <taxon>Dikarya</taxon>
        <taxon>Ascomycota</taxon>
        <taxon>Pezizomycotina</taxon>
        <taxon>Dothideomycetes</taxon>
        <taxon>Dothideomycetes incertae sedis</taxon>
        <taxon>Botryosphaeriales</taxon>
        <taxon>Botryosphaeriaceae</taxon>
        <taxon>Botryosphaeria</taxon>
    </lineage>
</organism>
<comment type="caution">
    <text evidence="2">The sequence shown here is derived from an EMBL/GenBank/DDBJ whole genome shotgun (WGS) entry which is preliminary data.</text>
</comment>
<dbReference type="Proteomes" id="UP000572817">
    <property type="component" value="Unassembled WGS sequence"/>
</dbReference>
<gene>
    <name evidence="2" type="ORF">GTA08_BOTSDO06913</name>
    <name evidence="1" type="ORF">GTA08_BOTSDO11106</name>
</gene>
<dbReference type="EMBL" id="WWBZ02000040">
    <property type="protein sequence ID" value="KAF4305591.1"/>
    <property type="molecule type" value="Genomic_DNA"/>
</dbReference>
<dbReference type="EMBL" id="WWBZ02000082">
    <property type="protein sequence ID" value="KAF4301210.1"/>
    <property type="molecule type" value="Genomic_DNA"/>
</dbReference>
<accession>A0A8H4N4F4</accession>
<dbReference type="AlphaFoldDB" id="A0A8H4N4F4"/>
<evidence type="ECO:0000313" key="1">
    <source>
        <dbReference type="EMBL" id="KAF4301210.1"/>
    </source>
</evidence>
<sequence length="219" mass="26152">MSAHSIATTDGRPFFLLSRFIDLEDWAEIWLARNRDPAFLLHNVSIAFFQTKLREYLCHYHRLFVRWLLEQNQCNQNIDNILEMMKSGMADFREGWGYICEEDLEKLRALRKSFVNMERMNFAQRYHFYKDSISFNREVELLCASLPCNEISYEIPEGPLYHHVVKALISLREPGVSLRTMHDLDDKLTSVIRSREGWRRSKHEINELVWSNEVLFFAR</sequence>